<dbReference type="Proteomes" id="UP000678393">
    <property type="component" value="Unassembled WGS sequence"/>
</dbReference>
<dbReference type="GO" id="GO:0005007">
    <property type="term" value="F:fibroblast growth factor receptor activity"/>
    <property type="evidence" value="ECO:0007669"/>
    <property type="project" value="TreeGrafter"/>
</dbReference>
<evidence type="ECO:0000256" key="10">
    <source>
        <dbReference type="ARBA" id="ARBA00022840"/>
    </source>
</evidence>
<feature type="domain" description="Ig-like" evidence="21">
    <location>
        <begin position="236"/>
        <end position="347"/>
    </location>
</feature>
<evidence type="ECO:0000256" key="20">
    <source>
        <dbReference type="SAM" id="SignalP"/>
    </source>
</evidence>
<feature type="domain" description="Ig-like" evidence="21">
    <location>
        <begin position="142"/>
        <end position="223"/>
    </location>
</feature>
<dbReference type="InterPro" id="IPR036179">
    <property type="entry name" value="Ig-like_dom_sf"/>
</dbReference>
<dbReference type="Pfam" id="PF07679">
    <property type="entry name" value="I-set"/>
    <property type="match status" value="1"/>
</dbReference>
<keyword evidence="23" id="KW-1185">Reference proteome</keyword>
<evidence type="ECO:0000256" key="8">
    <source>
        <dbReference type="ARBA" id="ARBA00022741"/>
    </source>
</evidence>
<keyword evidence="15" id="KW-0675">Receptor</keyword>
<keyword evidence="11 19" id="KW-1133">Transmembrane helix</keyword>
<keyword evidence="5 19" id="KW-0812">Transmembrane</keyword>
<evidence type="ECO:0000313" key="23">
    <source>
        <dbReference type="Proteomes" id="UP000678393"/>
    </source>
</evidence>
<evidence type="ECO:0000259" key="21">
    <source>
        <dbReference type="PROSITE" id="PS50835"/>
    </source>
</evidence>
<keyword evidence="14" id="KW-1015">Disulfide bond</keyword>
<dbReference type="Pfam" id="PF13927">
    <property type="entry name" value="Ig_3"/>
    <property type="match status" value="2"/>
</dbReference>
<evidence type="ECO:0000256" key="1">
    <source>
        <dbReference type="ARBA" id="ARBA00004167"/>
    </source>
</evidence>
<comment type="caution">
    <text evidence="22">The sequence shown here is derived from an EMBL/GenBank/DDBJ whole genome shotgun (WGS) entry which is preliminary data.</text>
</comment>
<dbReference type="PANTHER" id="PTHR19890:SF10">
    <property type="entry name" value="FIBROBLAST GROWTH FACTOR RECEPTOR-LIKE 1"/>
    <property type="match status" value="1"/>
</dbReference>
<evidence type="ECO:0000256" key="7">
    <source>
        <dbReference type="ARBA" id="ARBA00022737"/>
    </source>
</evidence>
<evidence type="ECO:0000256" key="17">
    <source>
        <dbReference type="ARBA" id="ARBA00023319"/>
    </source>
</evidence>
<dbReference type="FunFam" id="2.60.40.10:FF:000593">
    <property type="entry name" value="Fibroblast growth factor receptor-like 1"/>
    <property type="match status" value="1"/>
</dbReference>
<feature type="region of interest" description="Disordered" evidence="18">
    <location>
        <begin position="350"/>
        <end position="376"/>
    </location>
</feature>
<evidence type="ECO:0000256" key="18">
    <source>
        <dbReference type="SAM" id="MobiDB-lite"/>
    </source>
</evidence>
<sequence length="491" mass="55293">MGFVTVWQSLLFLEVFTICVANSPPSLSGKVVPRVIAKLGKNTRLLCPAQSDHELTQWKKDGQSINPGLDRFKISREGHLRIQDTEMSDAGLYTCIATNGFGSININYTVIVLDEENQLFQEAGKQFKQLPNEDLNKEGSVPYFEELEKMRESVNLVKPTGSTIRLSCQASGNPAPEVYWLKNSVPYAQKRPHSTLRLHEIREDDSGDYTCIASNRLGEVNFTYHIQVIDEIRHKPRLIAPHPLNQTVDVGATVSFHCFIESVVKPQVQWLKRVDKPEDIPSPNITLVEYRDEKFMVLKNAGILLPRPDGTYLSKLVIQTVQPRDSGMFVCFATNRKGFTTRHAFLETRQGSHHGATKVGDGSSSFNTKSSDSEDSSDSELNLPLWIGIPSCIFLVIVLLVVFIMQRNNSCQRSTTANKVPRPPVPAQERDAYYYSNYQQQHTINPLLATREKLPKTPTPSVDMTSSEFSSVSRTHPNPYFYHPNHVICGQ</sequence>
<dbReference type="InterPro" id="IPR013783">
    <property type="entry name" value="Ig-like_fold"/>
</dbReference>
<accession>A0A8S3YU55</accession>
<feature type="compositionally biased region" description="Low complexity" evidence="18">
    <location>
        <begin position="361"/>
        <end position="370"/>
    </location>
</feature>
<evidence type="ECO:0000256" key="3">
    <source>
        <dbReference type="ARBA" id="ARBA00022553"/>
    </source>
</evidence>
<feature type="signal peptide" evidence="20">
    <location>
        <begin position="1"/>
        <end position="21"/>
    </location>
</feature>
<evidence type="ECO:0000256" key="19">
    <source>
        <dbReference type="SAM" id="Phobius"/>
    </source>
</evidence>
<feature type="domain" description="Ig-like" evidence="21">
    <location>
        <begin position="25"/>
        <end position="111"/>
    </location>
</feature>
<dbReference type="InterPro" id="IPR013098">
    <property type="entry name" value="Ig_I-set"/>
</dbReference>
<dbReference type="OrthoDB" id="6084240at2759"/>
<evidence type="ECO:0000256" key="9">
    <source>
        <dbReference type="ARBA" id="ARBA00022777"/>
    </source>
</evidence>
<gene>
    <name evidence="22" type="ORF">CUNI_LOCUS4673</name>
</gene>
<dbReference type="GO" id="GO:0005524">
    <property type="term" value="F:ATP binding"/>
    <property type="evidence" value="ECO:0007669"/>
    <property type="project" value="UniProtKB-KW"/>
</dbReference>
<evidence type="ECO:0000256" key="15">
    <source>
        <dbReference type="ARBA" id="ARBA00023170"/>
    </source>
</evidence>
<dbReference type="InterPro" id="IPR052615">
    <property type="entry name" value="FGFRL"/>
</dbReference>
<keyword evidence="4" id="KW-0808">Transferase</keyword>
<keyword evidence="17" id="KW-0393">Immunoglobulin domain</keyword>
<dbReference type="PROSITE" id="PS50835">
    <property type="entry name" value="IG_LIKE"/>
    <property type="match status" value="3"/>
</dbReference>
<keyword evidence="7" id="KW-0677">Repeat</keyword>
<dbReference type="FunFam" id="2.60.40.10:FF:000016">
    <property type="entry name" value="Fibroblast growth factor receptor"/>
    <property type="match status" value="1"/>
</dbReference>
<dbReference type="GO" id="GO:0005886">
    <property type="term" value="C:plasma membrane"/>
    <property type="evidence" value="ECO:0007669"/>
    <property type="project" value="TreeGrafter"/>
</dbReference>
<keyword evidence="12 19" id="KW-0472">Membrane</keyword>
<dbReference type="EC" id="2.7.10.1" evidence="2"/>
<dbReference type="InterPro" id="IPR007110">
    <property type="entry name" value="Ig-like_dom"/>
</dbReference>
<keyword evidence="8" id="KW-0547">Nucleotide-binding</keyword>
<proteinExistence type="predicted"/>
<evidence type="ECO:0000256" key="6">
    <source>
        <dbReference type="ARBA" id="ARBA00022729"/>
    </source>
</evidence>
<dbReference type="GO" id="GO:0017134">
    <property type="term" value="F:fibroblast growth factor binding"/>
    <property type="evidence" value="ECO:0007669"/>
    <property type="project" value="TreeGrafter"/>
</dbReference>
<dbReference type="PANTHER" id="PTHR19890">
    <property type="entry name" value="FIBROBLAST GROWTH FACTOR RECEPTOR"/>
    <property type="match status" value="1"/>
</dbReference>
<evidence type="ECO:0000256" key="14">
    <source>
        <dbReference type="ARBA" id="ARBA00023157"/>
    </source>
</evidence>
<comment type="subcellular location">
    <subcellularLocation>
        <location evidence="1">Membrane</location>
        <topology evidence="1">Single-pass membrane protein</topology>
    </subcellularLocation>
</comment>
<keyword evidence="10" id="KW-0067">ATP-binding</keyword>
<keyword evidence="13" id="KW-0829">Tyrosine-protein kinase</keyword>
<dbReference type="InterPro" id="IPR003598">
    <property type="entry name" value="Ig_sub2"/>
</dbReference>
<protein>
    <recommendedName>
        <fullName evidence="2">receptor protein-tyrosine kinase</fullName>
        <ecNumber evidence="2">2.7.10.1</ecNumber>
    </recommendedName>
</protein>
<dbReference type="EMBL" id="CAJHNH020000658">
    <property type="protein sequence ID" value="CAG5119115.1"/>
    <property type="molecule type" value="Genomic_DNA"/>
</dbReference>
<dbReference type="AlphaFoldDB" id="A0A8S3YU55"/>
<evidence type="ECO:0000256" key="5">
    <source>
        <dbReference type="ARBA" id="ARBA00022692"/>
    </source>
</evidence>
<keyword evidence="3" id="KW-0597">Phosphoprotein</keyword>
<dbReference type="FunFam" id="2.60.40.10:FF:000020">
    <property type="entry name" value="Fibroblast growth factor receptor"/>
    <property type="match status" value="1"/>
</dbReference>
<evidence type="ECO:0000256" key="2">
    <source>
        <dbReference type="ARBA" id="ARBA00011902"/>
    </source>
</evidence>
<dbReference type="Gene3D" id="2.60.40.10">
    <property type="entry name" value="Immunoglobulins"/>
    <property type="match status" value="3"/>
</dbReference>
<evidence type="ECO:0000256" key="12">
    <source>
        <dbReference type="ARBA" id="ARBA00023136"/>
    </source>
</evidence>
<dbReference type="SMART" id="SM00408">
    <property type="entry name" value="IGc2"/>
    <property type="match status" value="3"/>
</dbReference>
<evidence type="ECO:0000256" key="4">
    <source>
        <dbReference type="ARBA" id="ARBA00022679"/>
    </source>
</evidence>
<feature type="transmembrane region" description="Helical" evidence="19">
    <location>
        <begin position="383"/>
        <end position="405"/>
    </location>
</feature>
<reference evidence="22" key="1">
    <citation type="submission" date="2021-04" db="EMBL/GenBank/DDBJ databases">
        <authorList>
            <consortium name="Molecular Ecology Group"/>
        </authorList>
    </citation>
    <scope>NUCLEOTIDE SEQUENCE</scope>
</reference>
<evidence type="ECO:0000313" key="22">
    <source>
        <dbReference type="EMBL" id="CAG5119115.1"/>
    </source>
</evidence>
<evidence type="ECO:0000256" key="13">
    <source>
        <dbReference type="ARBA" id="ARBA00023137"/>
    </source>
</evidence>
<organism evidence="22 23">
    <name type="scientific">Candidula unifasciata</name>
    <dbReference type="NCBI Taxonomy" id="100452"/>
    <lineage>
        <taxon>Eukaryota</taxon>
        <taxon>Metazoa</taxon>
        <taxon>Spiralia</taxon>
        <taxon>Lophotrochozoa</taxon>
        <taxon>Mollusca</taxon>
        <taxon>Gastropoda</taxon>
        <taxon>Heterobranchia</taxon>
        <taxon>Euthyneura</taxon>
        <taxon>Panpulmonata</taxon>
        <taxon>Eupulmonata</taxon>
        <taxon>Stylommatophora</taxon>
        <taxon>Helicina</taxon>
        <taxon>Helicoidea</taxon>
        <taxon>Geomitridae</taxon>
        <taxon>Candidula</taxon>
    </lineage>
</organism>
<dbReference type="SMART" id="SM00409">
    <property type="entry name" value="IG"/>
    <property type="match status" value="3"/>
</dbReference>
<evidence type="ECO:0000256" key="16">
    <source>
        <dbReference type="ARBA" id="ARBA00023180"/>
    </source>
</evidence>
<keyword evidence="6 20" id="KW-0732">Signal</keyword>
<evidence type="ECO:0000256" key="11">
    <source>
        <dbReference type="ARBA" id="ARBA00022989"/>
    </source>
</evidence>
<keyword evidence="9" id="KW-0418">Kinase</keyword>
<keyword evidence="16" id="KW-0325">Glycoprotein</keyword>
<name>A0A8S3YU55_9EUPU</name>
<dbReference type="SUPFAM" id="SSF48726">
    <property type="entry name" value="Immunoglobulin"/>
    <property type="match status" value="3"/>
</dbReference>
<dbReference type="InterPro" id="IPR003599">
    <property type="entry name" value="Ig_sub"/>
</dbReference>
<feature type="chain" id="PRO_5035766478" description="receptor protein-tyrosine kinase" evidence="20">
    <location>
        <begin position="22"/>
        <end position="491"/>
    </location>
</feature>